<gene>
    <name evidence="1" type="ORF">GCM10010411_24620</name>
</gene>
<keyword evidence="2" id="KW-1185">Reference proteome</keyword>
<evidence type="ECO:0000313" key="2">
    <source>
        <dbReference type="Proteomes" id="UP001501509"/>
    </source>
</evidence>
<accession>A0ABN3PKF7</accession>
<dbReference type="RefSeq" id="WP_344540562.1">
    <property type="nucleotide sequence ID" value="NZ_BAAATD010000003.1"/>
</dbReference>
<sequence length="273" mass="29919">MVRRYPAHPVRDAFAARLRRFYADCGRPRYKLIIELAPRLPGLYPDLENVTTTFSKSALSENLHGRRETMPDPAWLACFVLCCQRLGFESGHLAKDPGRASLLDWQRRLSEAEDEARRLGLPVRPGPHALPATATLYVPPDDDHGLTGPIRVSEAAYEHTITFGPYGRILLLQASARDPHAVYQVAVLLAADPARAQDALSLLTDAAATGHPEALALLQASPRHLDRSLAARHAHQLAKLANNAGFVDASLAFYECVARFTIAQDAIADTPHS</sequence>
<protein>
    <submittedName>
        <fullName evidence="1">Uncharacterized protein</fullName>
    </submittedName>
</protein>
<organism evidence="1 2">
    <name type="scientific">Actinomadura fulvescens</name>
    <dbReference type="NCBI Taxonomy" id="46160"/>
    <lineage>
        <taxon>Bacteria</taxon>
        <taxon>Bacillati</taxon>
        <taxon>Actinomycetota</taxon>
        <taxon>Actinomycetes</taxon>
        <taxon>Streptosporangiales</taxon>
        <taxon>Thermomonosporaceae</taxon>
        <taxon>Actinomadura</taxon>
    </lineage>
</organism>
<proteinExistence type="predicted"/>
<name>A0ABN3PKF7_9ACTN</name>
<comment type="caution">
    <text evidence="1">The sequence shown here is derived from an EMBL/GenBank/DDBJ whole genome shotgun (WGS) entry which is preliminary data.</text>
</comment>
<evidence type="ECO:0000313" key="1">
    <source>
        <dbReference type="EMBL" id="GAA2590758.1"/>
    </source>
</evidence>
<reference evidence="1 2" key="1">
    <citation type="journal article" date="2019" name="Int. J. Syst. Evol. Microbiol.">
        <title>The Global Catalogue of Microorganisms (GCM) 10K type strain sequencing project: providing services to taxonomists for standard genome sequencing and annotation.</title>
        <authorList>
            <consortium name="The Broad Institute Genomics Platform"/>
            <consortium name="The Broad Institute Genome Sequencing Center for Infectious Disease"/>
            <person name="Wu L."/>
            <person name="Ma J."/>
        </authorList>
    </citation>
    <scope>NUCLEOTIDE SEQUENCE [LARGE SCALE GENOMIC DNA]</scope>
    <source>
        <strain evidence="1 2">JCM 6833</strain>
    </source>
</reference>
<dbReference type="Proteomes" id="UP001501509">
    <property type="component" value="Unassembled WGS sequence"/>
</dbReference>
<dbReference type="EMBL" id="BAAATD010000003">
    <property type="protein sequence ID" value="GAA2590758.1"/>
    <property type="molecule type" value="Genomic_DNA"/>
</dbReference>